<evidence type="ECO:0000256" key="1">
    <source>
        <dbReference type="SAM" id="MobiDB-lite"/>
    </source>
</evidence>
<feature type="region of interest" description="Disordered" evidence="1">
    <location>
        <begin position="223"/>
        <end position="247"/>
    </location>
</feature>
<reference evidence="2" key="1">
    <citation type="journal article" date="2014" name="Genome Announc.">
        <title>De novo whole-genome sequence and genome annotation of Lichtheimia ramosa.</title>
        <authorList>
            <person name="Linde J."/>
            <person name="Schwartze V."/>
            <person name="Binder U."/>
            <person name="Lass-Florl C."/>
            <person name="Voigt K."/>
            <person name="Horn F."/>
        </authorList>
    </citation>
    <scope>NUCLEOTIDE SEQUENCE</scope>
    <source>
        <strain evidence="2">JMRC FSU:6197</strain>
    </source>
</reference>
<gene>
    <name evidence="2" type="ORF">LRAMOSA08290</name>
</gene>
<evidence type="ECO:0000313" key="2">
    <source>
        <dbReference type="EMBL" id="CDS05762.1"/>
    </source>
</evidence>
<accession>A0A077WGF6</accession>
<feature type="compositionally biased region" description="Basic and acidic residues" evidence="1">
    <location>
        <begin position="26"/>
        <end position="36"/>
    </location>
</feature>
<name>A0A077WGF6_9FUNG</name>
<feature type="compositionally biased region" description="Pro residues" evidence="1">
    <location>
        <begin position="148"/>
        <end position="166"/>
    </location>
</feature>
<dbReference type="OrthoDB" id="2288562at2759"/>
<organism evidence="2">
    <name type="scientific">Lichtheimia ramosa</name>
    <dbReference type="NCBI Taxonomy" id="688394"/>
    <lineage>
        <taxon>Eukaryota</taxon>
        <taxon>Fungi</taxon>
        <taxon>Fungi incertae sedis</taxon>
        <taxon>Mucoromycota</taxon>
        <taxon>Mucoromycotina</taxon>
        <taxon>Mucoromycetes</taxon>
        <taxon>Mucorales</taxon>
        <taxon>Lichtheimiaceae</taxon>
        <taxon>Lichtheimia</taxon>
    </lineage>
</organism>
<protein>
    <submittedName>
        <fullName evidence="2">Uncharacterized protein</fullName>
    </submittedName>
</protein>
<feature type="compositionally biased region" description="Low complexity" evidence="1">
    <location>
        <begin position="39"/>
        <end position="49"/>
    </location>
</feature>
<sequence>MVAGSIIGLFLYILHRQRQQNVTKGQDWKDKEKGDVVESSSSTVDTPISSLPPPTTTTFDTPSSSDTTVDAEKLDHHDAQLVLMPLSPRRTHEKITIAKNNASSSSPNDKYRSVLVQQTSEDDNDDATSKRRISLSPFLEGVESPTHLQPPPPVPVPPSVSPPPAPTRSLDTTSSSSNSTLPSSIMLSSTRLGIYPSSSTRLHVDMVPTSWRGPTPPWTIMTTTTTTSSPATSAATTDTTGGVDSHY</sequence>
<proteinExistence type="predicted"/>
<dbReference type="EMBL" id="LK023317">
    <property type="protein sequence ID" value="CDS05762.1"/>
    <property type="molecule type" value="Genomic_DNA"/>
</dbReference>
<feature type="region of interest" description="Disordered" evidence="1">
    <location>
        <begin position="142"/>
        <end position="184"/>
    </location>
</feature>
<feature type="compositionally biased region" description="Low complexity" evidence="1">
    <location>
        <begin position="223"/>
        <end position="240"/>
    </location>
</feature>
<feature type="compositionally biased region" description="Low complexity" evidence="1">
    <location>
        <begin position="167"/>
        <end position="184"/>
    </location>
</feature>
<dbReference type="AlphaFoldDB" id="A0A077WGF6"/>
<feature type="compositionally biased region" description="Low complexity" evidence="1">
    <location>
        <begin position="56"/>
        <end position="68"/>
    </location>
</feature>
<feature type="region of interest" description="Disordered" evidence="1">
    <location>
        <begin position="22"/>
        <end position="69"/>
    </location>
</feature>